<evidence type="ECO:0000259" key="3">
    <source>
        <dbReference type="Pfam" id="PF18962"/>
    </source>
</evidence>
<dbReference type="NCBIfam" id="TIGR04183">
    <property type="entry name" value="Por_Secre_tail"/>
    <property type="match status" value="1"/>
</dbReference>
<feature type="domain" description="Secretion system C-terminal sorting" evidence="3">
    <location>
        <begin position="910"/>
        <end position="963"/>
    </location>
</feature>
<dbReference type="Pfam" id="PF26628">
    <property type="entry name" value="DUF8202"/>
    <property type="match status" value="1"/>
</dbReference>
<reference evidence="5 6" key="1">
    <citation type="submission" date="2016-10" db="EMBL/GenBank/DDBJ databases">
        <authorList>
            <person name="Varghese N."/>
            <person name="Submissions S."/>
        </authorList>
    </citation>
    <scope>NUCLEOTIDE SEQUENCE [LARGE SCALE GENOMIC DNA]</scope>
    <source>
        <strain evidence="5 6">RHA_55</strain>
    </source>
</reference>
<feature type="domain" description="DUF8202" evidence="4">
    <location>
        <begin position="253"/>
        <end position="414"/>
    </location>
</feature>
<protein>
    <submittedName>
        <fullName evidence="5">Por secretion system C-terminal sorting domain-containing protein</fullName>
    </submittedName>
</protein>
<dbReference type="SUPFAM" id="SSF49899">
    <property type="entry name" value="Concanavalin A-like lectins/glucanases"/>
    <property type="match status" value="1"/>
</dbReference>
<dbReference type="STRING" id="1249933.SAMN04489797_0160"/>
<evidence type="ECO:0000256" key="1">
    <source>
        <dbReference type="ARBA" id="ARBA00022729"/>
    </source>
</evidence>
<gene>
    <name evidence="5" type="ORF">SAMN04489797_0160</name>
</gene>
<dbReference type="InterPro" id="IPR013320">
    <property type="entry name" value="ConA-like_dom_sf"/>
</dbReference>
<evidence type="ECO:0000313" key="5">
    <source>
        <dbReference type="EMBL" id="SDR80127.1"/>
    </source>
</evidence>
<feature type="chain" id="PRO_5009253908" evidence="2">
    <location>
        <begin position="22"/>
        <end position="965"/>
    </location>
</feature>
<evidence type="ECO:0000259" key="4">
    <source>
        <dbReference type="Pfam" id="PF26628"/>
    </source>
</evidence>
<evidence type="ECO:0000313" key="6">
    <source>
        <dbReference type="Proteomes" id="UP000198963"/>
    </source>
</evidence>
<keyword evidence="6" id="KW-1185">Reference proteome</keyword>
<dbReference type="GO" id="GO:0004553">
    <property type="term" value="F:hydrolase activity, hydrolyzing O-glycosyl compounds"/>
    <property type="evidence" value="ECO:0007669"/>
    <property type="project" value="UniProtKB-ARBA"/>
</dbReference>
<dbReference type="InterPro" id="IPR026444">
    <property type="entry name" value="Secre_tail"/>
</dbReference>
<keyword evidence="1 2" id="KW-0732">Signal</keyword>
<name>A0A1H1M0D3_9FLAO</name>
<dbReference type="GO" id="GO:0005975">
    <property type="term" value="P:carbohydrate metabolic process"/>
    <property type="evidence" value="ECO:0007669"/>
    <property type="project" value="UniProtKB-ARBA"/>
</dbReference>
<dbReference type="EMBL" id="LT629774">
    <property type="protein sequence ID" value="SDR80127.1"/>
    <property type="molecule type" value="Genomic_DNA"/>
</dbReference>
<feature type="signal peptide" evidence="2">
    <location>
        <begin position="1"/>
        <end position="21"/>
    </location>
</feature>
<dbReference type="Proteomes" id="UP000198963">
    <property type="component" value="Chromosome I"/>
</dbReference>
<dbReference type="InterPro" id="IPR058515">
    <property type="entry name" value="DUF8202"/>
</dbReference>
<accession>A0A1H1M0D3</accession>
<dbReference type="RefSeq" id="WP_092443306.1">
    <property type="nucleotide sequence ID" value="NZ_LT629774.1"/>
</dbReference>
<dbReference type="AlphaFoldDB" id="A0A1H1M0D3"/>
<sequence>MNTKAKIYTVLFLLVSTYGYSQIGPGGVTSNNEIWLIAENNAYTDTGVTLGTNNSEIRQWNDVSGNGKNALQNTFAYRPKLITNALNGYSALNFDGSNDRILATGLGHNGEVTLFVVLQATSYDSNTRGIIQAGPSGTAFSDDIEDKTIGIWATSGSIWGRGIQSNGTVKSFDKFDGIDLVGNTPYVITQDYNGTAISQYVNATVSETLVYDGTLQNFSDFGIGKQSATSFKGDIAEIILYTNSLNLAKTTIVENYLSAKYGTTLDSLKDLYTQDDTSNGNYDHHVAGIGQASDGTNHIASRGTGIVSVSTASDLDNSEYLFWGEDTKDSVYDFALNETNNAHVLTSKWRVNKIGDLGSVTVEFDLTNISAATEGCQGLQLLVDNNDIFASATAYDLTVSGNTASVSGVSFTDGDYFTLSFISDIIWDGTNYYKGSVVTSAPSASDTCYGLIIKSGTNAVLSANATVKSVLVEAGGSLTIDSGVTITVNEAMNLKSVSDNYSSLILNGSIAGTINYERHVNIVGTAAGGGNDLIAAPLSGLTFDTFLTLGSPTNATKLASNGFVYGFGPYNNTAGNTAYENFDISATTALEVGKGYRAATVTSDQVLTFTGAVVTDNVSASISSPVGGNQWNLVGNPYPSYLSASEFLTANAAVLDEDAVAIYGYNSGTYSGSEATTGNFTIINAATTETLNIAPGQGFLVAAKNTTDNVVFNNGSFSTTDMRTLIGSDDYIVGRSPSMSYNLKLDLVGSSNYRTNFYFNDNSSLGLDPGYDAKVFGAAPEFALYSHLVENNEDVNFALQSLNTSSLSNVTIPLGVNANQGEQISFTISQSTLPNTVDVYLEDTVTNTTTLLNSSNYTLTPNSNLNGIGRFYLRLNNNTLSTNVNTLDALTIYTKEADKTIVVAGQLVKVTKATIYDLQGRVIISKNLITSSRSQAIDVSRLTVGVYVIELNDKTQYKTQKVILK</sequence>
<evidence type="ECO:0000256" key="2">
    <source>
        <dbReference type="SAM" id="SignalP"/>
    </source>
</evidence>
<dbReference type="Pfam" id="PF18962">
    <property type="entry name" value="Por_Secre_tail"/>
    <property type="match status" value="1"/>
</dbReference>
<organism evidence="5 6">
    <name type="scientific">Winogradskyella sediminis</name>
    <dbReference type="NCBI Taxonomy" id="1382466"/>
    <lineage>
        <taxon>Bacteria</taxon>
        <taxon>Pseudomonadati</taxon>
        <taxon>Bacteroidota</taxon>
        <taxon>Flavobacteriia</taxon>
        <taxon>Flavobacteriales</taxon>
        <taxon>Flavobacteriaceae</taxon>
        <taxon>Winogradskyella</taxon>
    </lineage>
</organism>
<proteinExistence type="predicted"/>